<dbReference type="Pfam" id="PF25137">
    <property type="entry name" value="ADH_Fe_C"/>
    <property type="match status" value="1"/>
</dbReference>
<proteinExistence type="predicted"/>
<dbReference type="SUPFAM" id="SSF56796">
    <property type="entry name" value="Dehydroquinate synthase-like"/>
    <property type="match status" value="1"/>
</dbReference>
<name>A0A9W8VBG7_9HYPO</name>
<dbReference type="OrthoDB" id="339764at2759"/>
<dbReference type="Pfam" id="PF00465">
    <property type="entry name" value="Fe-ADH"/>
    <property type="match status" value="1"/>
</dbReference>
<dbReference type="PANTHER" id="PTHR11496:SF107">
    <property type="entry name" value="ALCOHOL DEHYDROGENASE, PUTATIVE (AFU_ORTHOLOGUE AFUA_1G06800)-RELATED"/>
    <property type="match status" value="1"/>
</dbReference>
<dbReference type="InterPro" id="IPR001670">
    <property type="entry name" value="ADH_Fe/GldA"/>
</dbReference>
<dbReference type="CDD" id="cd08192">
    <property type="entry name" value="MAR-like"/>
    <property type="match status" value="1"/>
</dbReference>
<dbReference type="GO" id="GO:0046872">
    <property type="term" value="F:metal ion binding"/>
    <property type="evidence" value="ECO:0007669"/>
    <property type="project" value="InterPro"/>
</dbReference>
<evidence type="ECO:0008006" key="6">
    <source>
        <dbReference type="Google" id="ProtNLM"/>
    </source>
</evidence>
<evidence type="ECO:0000259" key="2">
    <source>
        <dbReference type="Pfam" id="PF00465"/>
    </source>
</evidence>
<dbReference type="Gene3D" id="1.20.1090.10">
    <property type="entry name" value="Dehydroquinate synthase-like - alpha domain"/>
    <property type="match status" value="1"/>
</dbReference>
<feature type="domain" description="Fe-containing alcohol dehydrogenase-like C-terminal" evidence="3">
    <location>
        <begin position="204"/>
        <end position="404"/>
    </location>
</feature>
<evidence type="ECO:0000256" key="1">
    <source>
        <dbReference type="ARBA" id="ARBA00023002"/>
    </source>
</evidence>
<dbReference type="GO" id="GO:0005739">
    <property type="term" value="C:mitochondrion"/>
    <property type="evidence" value="ECO:0007669"/>
    <property type="project" value="TreeGrafter"/>
</dbReference>
<feature type="domain" description="Alcohol dehydrogenase iron-type/glycerol dehydrogenase GldA" evidence="2">
    <location>
        <begin position="37"/>
        <end position="191"/>
    </location>
</feature>
<keyword evidence="1" id="KW-0560">Oxidoreductase</keyword>
<dbReference type="EMBL" id="JAOQAZ010000034">
    <property type="protein sequence ID" value="KAJ4249149.1"/>
    <property type="molecule type" value="Genomic_DNA"/>
</dbReference>
<dbReference type="InterPro" id="IPR039697">
    <property type="entry name" value="Alcohol_dehydrogenase_Fe"/>
</dbReference>
<reference evidence="4" key="1">
    <citation type="submission" date="2022-09" db="EMBL/GenBank/DDBJ databases">
        <title>Fusarium specimens isolated from Avocado Roots.</title>
        <authorList>
            <person name="Stajich J."/>
            <person name="Roper C."/>
            <person name="Heimlech-Rivalta G."/>
        </authorList>
    </citation>
    <scope>NUCLEOTIDE SEQUENCE</scope>
    <source>
        <strain evidence="4">CF00136</strain>
    </source>
</reference>
<evidence type="ECO:0000313" key="5">
    <source>
        <dbReference type="Proteomes" id="UP001152049"/>
    </source>
</evidence>
<protein>
    <recommendedName>
        <fullName evidence="6">Alcohol dehydrogenase iron-type/glycerol dehydrogenase GldA domain-containing protein</fullName>
    </recommendedName>
</protein>
<comment type="caution">
    <text evidence="4">The sequence shown here is derived from an EMBL/GenBank/DDBJ whole genome shotgun (WGS) entry which is preliminary data.</text>
</comment>
<organism evidence="4 5">
    <name type="scientific">Fusarium torreyae</name>
    <dbReference type="NCBI Taxonomy" id="1237075"/>
    <lineage>
        <taxon>Eukaryota</taxon>
        <taxon>Fungi</taxon>
        <taxon>Dikarya</taxon>
        <taxon>Ascomycota</taxon>
        <taxon>Pezizomycotina</taxon>
        <taxon>Sordariomycetes</taxon>
        <taxon>Hypocreomycetidae</taxon>
        <taxon>Hypocreales</taxon>
        <taxon>Nectriaceae</taxon>
        <taxon>Fusarium</taxon>
    </lineage>
</organism>
<dbReference type="Gene3D" id="3.40.50.1970">
    <property type="match status" value="1"/>
</dbReference>
<dbReference type="AlphaFoldDB" id="A0A9W8VBG7"/>
<accession>A0A9W8VBG7</accession>
<dbReference type="Proteomes" id="UP001152049">
    <property type="component" value="Unassembled WGS sequence"/>
</dbReference>
<dbReference type="PANTHER" id="PTHR11496">
    <property type="entry name" value="ALCOHOL DEHYDROGENASE"/>
    <property type="match status" value="1"/>
</dbReference>
<dbReference type="GO" id="GO:0004022">
    <property type="term" value="F:alcohol dehydrogenase (NAD+) activity"/>
    <property type="evidence" value="ECO:0007669"/>
    <property type="project" value="TreeGrafter"/>
</dbReference>
<evidence type="ECO:0000259" key="3">
    <source>
        <dbReference type="Pfam" id="PF25137"/>
    </source>
</evidence>
<gene>
    <name evidence="4" type="ORF">NW762_012484</name>
</gene>
<keyword evidence="5" id="KW-1185">Reference proteome</keyword>
<dbReference type="InterPro" id="IPR056798">
    <property type="entry name" value="ADH_Fe_C"/>
</dbReference>
<sequence>MTSWFSDETCRPAFDIKETPRISFGLRFPIACAQHIDKDFNKNRVFVIASKTLSIKTDALEKLKTALGDRLAGFHIGISPHTPLEELVDIIIKAKSVDTDCFVTLGAGSITDGAKIVRYALANGAITLDKIRRLVGKPPHQHALPTIPLICVPTTLSGGEYQAIAGATDPDSKSKDVFYPIVDPDLVIQDPELCSTTPERIWLSTGVRSIDHCVETLCSLQSNQEADSWARRGLIRLASALPKSRQAPSDLEARHQCQLAVVESMRAVSCGVPLGASHAIGHQLGPLGVPHGETSCILLPAVCRYNASVGENHAKQAPVVKLLLENALPESALGQLQDEGNRTDLASVLDVLFKEMGMPRRLSEVGIARDKLPLVARNSLNDVWIKTNAVVITSEEQVMEILEQVA</sequence>
<evidence type="ECO:0000313" key="4">
    <source>
        <dbReference type="EMBL" id="KAJ4249149.1"/>
    </source>
</evidence>